<name>K0UUA9_MYCVA</name>
<dbReference type="Proteomes" id="UP000006072">
    <property type="component" value="Unassembled WGS sequence"/>
</dbReference>
<dbReference type="RefSeq" id="WP_003931701.1">
    <property type="nucleotide sequence ID" value="NZ_JH814694.1"/>
</dbReference>
<dbReference type="AlphaFoldDB" id="K0UUA9"/>
<organism evidence="1 2">
    <name type="scientific">Mycolicibacterium vaccae ATCC 25954</name>
    <dbReference type="NCBI Taxonomy" id="1194972"/>
    <lineage>
        <taxon>Bacteria</taxon>
        <taxon>Bacillati</taxon>
        <taxon>Actinomycetota</taxon>
        <taxon>Actinomycetes</taxon>
        <taxon>Mycobacteriales</taxon>
        <taxon>Mycobacteriaceae</taxon>
        <taxon>Mycolicibacterium</taxon>
    </lineage>
</organism>
<dbReference type="EMBL" id="ALQA01000015">
    <property type="protein sequence ID" value="EJZ10366.1"/>
    <property type="molecule type" value="Genomic_DNA"/>
</dbReference>
<accession>K0UUA9</accession>
<reference evidence="1 2" key="1">
    <citation type="journal article" date="2012" name="J. Bacteriol.">
        <title>Complete Genome Sequence of Mycobacterium vaccae Type Strain ATCC 25954.</title>
        <authorList>
            <person name="Ho Y.S."/>
            <person name="Adroub S.A."/>
            <person name="Abadi M."/>
            <person name="Al Alwan B."/>
            <person name="Alkhateeb R."/>
            <person name="Gao G."/>
            <person name="Ragab A."/>
            <person name="Ali S."/>
            <person name="van Soolingen D."/>
            <person name="Bitter W."/>
            <person name="Pain A."/>
            <person name="Abdallah A.M."/>
        </authorList>
    </citation>
    <scope>NUCLEOTIDE SEQUENCE [LARGE SCALE GENOMIC DNA]</scope>
    <source>
        <strain evidence="1 2">ATCC 25954</strain>
    </source>
</reference>
<evidence type="ECO:0000313" key="1">
    <source>
        <dbReference type="EMBL" id="EJZ10366.1"/>
    </source>
</evidence>
<dbReference type="eggNOG" id="ENOG5032CS6">
    <property type="taxonomic scope" value="Bacteria"/>
</dbReference>
<evidence type="ECO:0000313" key="2">
    <source>
        <dbReference type="Proteomes" id="UP000006072"/>
    </source>
</evidence>
<keyword evidence="2" id="KW-1185">Reference proteome</keyword>
<comment type="caution">
    <text evidence="1">The sequence shown here is derived from an EMBL/GenBank/DDBJ whole genome shotgun (WGS) entry which is preliminary data.</text>
</comment>
<dbReference type="HOGENOM" id="CLU_1048980_0_0_11"/>
<dbReference type="PATRIC" id="fig|1194972.3.peg.1874"/>
<protein>
    <submittedName>
        <fullName evidence="1">Uncharacterized protein</fullName>
    </submittedName>
</protein>
<proteinExistence type="predicted"/>
<gene>
    <name evidence="1" type="ORF">MVAC_09332</name>
</gene>
<sequence>MTGGLSETVWSELVGTVAVVDLETACELYGRDLLPYPLGRTRPVGSVWLTRRDVGPAEERLSDGDLRGIRPWVEALVRADVCVECRVHHFDEDAPDLRLHALRSDGDGFVAMQRRDRDGVDVVDVFAVPPESLGRVVTDAVALVGAGTHPRIAVAGMGDRLPEPPETLDRYDDLGLTITPAASQEPAVSVVDGRNVVATGTVQSRYDGARHWGTDPDRPLLQWVQVRDDGDYLYEADDTGCAEPLDAELLSACVDQLIIRG</sequence>